<gene>
    <name evidence="5" type="ORF">QE152_g13023</name>
</gene>
<comment type="caution">
    <text evidence="5">The sequence shown here is derived from an EMBL/GenBank/DDBJ whole genome shotgun (WGS) entry which is preliminary data.</text>
</comment>
<dbReference type="Pfam" id="PF01755">
    <property type="entry name" value="Glyco_transf_25"/>
    <property type="match status" value="1"/>
</dbReference>
<proteinExistence type="inferred from homology"/>
<dbReference type="Proteomes" id="UP001458880">
    <property type="component" value="Unassembled WGS sequence"/>
</dbReference>
<keyword evidence="3" id="KW-0808">Transferase</keyword>
<protein>
    <submittedName>
        <fullName evidence="5">Glycosyltransferase family 25 (LPS biosynthesis protein)</fullName>
    </submittedName>
</protein>
<feature type="domain" description="Glycosyl transferase family 25" evidence="4">
    <location>
        <begin position="18"/>
        <end position="98"/>
    </location>
</feature>
<organism evidence="5 6">
    <name type="scientific">Popillia japonica</name>
    <name type="common">Japanese beetle</name>
    <dbReference type="NCBI Taxonomy" id="7064"/>
    <lineage>
        <taxon>Eukaryota</taxon>
        <taxon>Metazoa</taxon>
        <taxon>Ecdysozoa</taxon>
        <taxon>Arthropoda</taxon>
        <taxon>Hexapoda</taxon>
        <taxon>Insecta</taxon>
        <taxon>Pterygota</taxon>
        <taxon>Neoptera</taxon>
        <taxon>Endopterygota</taxon>
        <taxon>Coleoptera</taxon>
        <taxon>Polyphaga</taxon>
        <taxon>Scarabaeiformia</taxon>
        <taxon>Scarabaeidae</taxon>
        <taxon>Rutelinae</taxon>
        <taxon>Popillia</taxon>
    </lineage>
</organism>
<dbReference type="InterPro" id="IPR002654">
    <property type="entry name" value="Glyco_trans_25"/>
</dbReference>
<evidence type="ECO:0000256" key="2">
    <source>
        <dbReference type="ARBA" id="ARBA00022676"/>
    </source>
</evidence>
<keyword evidence="2" id="KW-0328">Glycosyltransferase</keyword>
<accession>A0AAW1LF24</accession>
<comment type="similarity">
    <text evidence="1">Belongs to the glycosyltransferase 25 family.</text>
</comment>
<evidence type="ECO:0000259" key="4">
    <source>
        <dbReference type="Pfam" id="PF01755"/>
    </source>
</evidence>
<name>A0AAW1LF24_POPJA</name>
<evidence type="ECO:0000313" key="5">
    <source>
        <dbReference type="EMBL" id="KAK9732200.1"/>
    </source>
</evidence>
<sequence>MIGNKGSYIVHSVALNETALKHIKFLPNYADPYHKRAMTMGEIGCFLSHYNIWKEIVDKEYDSILVLEDDIRFEPFFRSKVQSLMQEVHQLGDWDLINGVKIQQSTSFLQPFSRFLFLVWSL</sequence>
<reference evidence="5 6" key="1">
    <citation type="journal article" date="2024" name="BMC Genomics">
        <title>De novo assembly and annotation of Popillia japonica's genome with initial clues to its potential as an invasive pest.</title>
        <authorList>
            <person name="Cucini C."/>
            <person name="Boschi S."/>
            <person name="Funari R."/>
            <person name="Cardaioli E."/>
            <person name="Iannotti N."/>
            <person name="Marturano G."/>
            <person name="Paoli F."/>
            <person name="Bruttini M."/>
            <person name="Carapelli A."/>
            <person name="Frati F."/>
            <person name="Nardi F."/>
        </authorList>
    </citation>
    <scope>NUCLEOTIDE SEQUENCE [LARGE SCALE GENOMIC DNA]</scope>
    <source>
        <strain evidence="5">DMR45628</strain>
    </source>
</reference>
<dbReference type="CDD" id="cd06532">
    <property type="entry name" value="Glyco_transf_25"/>
    <property type="match status" value="1"/>
</dbReference>
<evidence type="ECO:0000256" key="3">
    <source>
        <dbReference type="ARBA" id="ARBA00022679"/>
    </source>
</evidence>
<dbReference type="EMBL" id="JASPKY010000121">
    <property type="protein sequence ID" value="KAK9732200.1"/>
    <property type="molecule type" value="Genomic_DNA"/>
</dbReference>
<dbReference type="PANTHER" id="PTHR10730:SF53">
    <property type="entry name" value="GLYCOSYLTRANSFERASE 25 FAMILY MEMBER"/>
    <property type="match status" value="1"/>
</dbReference>
<dbReference type="AlphaFoldDB" id="A0AAW1LF24"/>
<evidence type="ECO:0000256" key="1">
    <source>
        <dbReference type="ARBA" id="ARBA00006721"/>
    </source>
</evidence>
<keyword evidence="6" id="KW-1185">Reference proteome</keyword>
<evidence type="ECO:0000313" key="6">
    <source>
        <dbReference type="Proteomes" id="UP001458880"/>
    </source>
</evidence>
<dbReference type="GO" id="GO:0050211">
    <property type="term" value="F:procollagen galactosyltransferase activity"/>
    <property type="evidence" value="ECO:0007669"/>
    <property type="project" value="TreeGrafter"/>
</dbReference>
<dbReference type="InterPro" id="IPR050757">
    <property type="entry name" value="Collagen_mod_GT25"/>
</dbReference>
<dbReference type="PANTHER" id="PTHR10730">
    <property type="entry name" value="PROCOLLAGEN-LYSINE,2-OXOGLUTARATE 5-DIOXYGENASE/GLYCOSYLTRANSFERASE 25 FAMILY MEMBER"/>
    <property type="match status" value="1"/>
</dbReference>